<feature type="region of interest" description="Disordered" evidence="1">
    <location>
        <begin position="1"/>
        <end position="85"/>
    </location>
</feature>
<sequence>MEQVTVSRKQWRGCSGNTWNHHPCRQHQLGRFRPDKKFGSGFDSNSGPCPGDLEGERNDAKREKLAPRPRGSEVDRAEEGTGRGA</sequence>
<dbReference type="EMBL" id="JAQQWM010000009">
    <property type="protein sequence ID" value="KAK8048043.1"/>
    <property type="molecule type" value="Genomic_DNA"/>
</dbReference>
<feature type="compositionally biased region" description="Basic and acidic residues" evidence="1">
    <location>
        <begin position="54"/>
        <end position="85"/>
    </location>
</feature>
<accession>A0ABR1TMZ3</accession>
<proteinExistence type="predicted"/>
<organism evidence="2 3">
    <name type="scientific">Apiospora saccharicola</name>
    <dbReference type="NCBI Taxonomy" id="335842"/>
    <lineage>
        <taxon>Eukaryota</taxon>
        <taxon>Fungi</taxon>
        <taxon>Dikarya</taxon>
        <taxon>Ascomycota</taxon>
        <taxon>Pezizomycotina</taxon>
        <taxon>Sordariomycetes</taxon>
        <taxon>Xylariomycetidae</taxon>
        <taxon>Amphisphaeriales</taxon>
        <taxon>Apiosporaceae</taxon>
        <taxon>Apiospora</taxon>
    </lineage>
</organism>
<keyword evidence="3" id="KW-1185">Reference proteome</keyword>
<evidence type="ECO:0000256" key="1">
    <source>
        <dbReference type="SAM" id="MobiDB-lite"/>
    </source>
</evidence>
<gene>
    <name evidence="2" type="ORF">PG996_016107</name>
</gene>
<evidence type="ECO:0000313" key="3">
    <source>
        <dbReference type="Proteomes" id="UP001446871"/>
    </source>
</evidence>
<comment type="caution">
    <text evidence="2">The sequence shown here is derived from an EMBL/GenBank/DDBJ whole genome shotgun (WGS) entry which is preliminary data.</text>
</comment>
<name>A0ABR1TMZ3_9PEZI</name>
<reference evidence="2 3" key="1">
    <citation type="submission" date="2023-01" db="EMBL/GenBank/DDBJ databases">
        <title>Analysis of 21 Apiospora genomes using comparative genomics revels a genus with tremendous synthesis potential of carbohydrate active enzymes and secondary metabolites.</title>
        <authorList>
            <person name="Sorensen T."/>
        </authorList>
    </citation>
    <scope>NUCLEOTIDE SEQUENCE [LARGE SCALE GENOMIC DNA]</scope>
    <source>
        <strain evidence="2 3">CBS 83171</strain>
    </source>
</reference>
<protein>
    <submittedName>
        <fullName evidence="2">Uncharacterized protein</fullName>
    </submittedName>
</protein>
<evidence type="ECO:0000313" key="2">
    <source>
        <dbReference type="EMBL" id="KAK8048043.1"/>
    </source>
</evidence>
<dbReference type="Proteomes" id="UP001446871">
    <property type="component" value="Unassembled WGS sequence"/>
</dbReference>